<protein>
    <submittedName>
        <fullName evidence="2">Outer membrane lipoprotein-sorting protein</fullName>
    </submittedName>
</protein>
<dbReference type="PANTHER" id="PTHR35869:SF1">
    <property type="entry name" value="OUTER-MEMBRANE LIPOPROTEIN CARRIER PROTEIN"/>
    <property type="match status" value="1"/>
</dbReference>
<dbReference type="PANTHER" id="PTHR35869">
    <property type="entry name" value="OUTER-MEMBRANE LIPOPROTEIN CARRIER PROTEIN"/>
    <property type="match status" value="1"/>
</dbReference>
<sequence>MLLCSTAAFAQNYGNKIDPSRGFSERLKSASDRTQSITCDFEQVKFMSVLAKTNKSKGKFFYKKAQKICLEYTNPQGNLIVMNGVKFKIQTNGKATVVKMNSNPMMRQMGDMLTACMTGNLNLFGNQSVSEYFENQSHYTVVITPTNRRVKSYLKQIVLRFDKGDMTLSSMRMNENDTDYTLYEFSDKRLNANVDDDKFKI</sequence>
<dbReference type="CDD" id="cd16325">
    <property type="entry name" value="LolA"/>
    <property type="match status" value="1"/>
</dbReference>
<dbReference type="InterPro" id="IPR004564">
    <property type="entry name" value="OM_lipoprot_carrier_LolA-like"/>
</dbReference>
<evidence type="ECO:0000313" key="2">
    <source>
        <dbReference type="EMBL" id="TCN62883.1"/>
    </source>
</evidence>
<evidence type="ECO:0000313" key="3">
    <source>
        <dbReference type="Proteomes" id="UP000294830"/>
    </source>
</evidence>
<dbReference type="EMBL" id="SLWB01000017">
    <property type="protein sequence ID" value="TCN62883.1"/>
    <property type="molecule type" value="Genomic_DNA"/>
</dbReference>
<accession>A0A4R2E4T5</accession>
<keyword evidence="1" id="KW-0732">Signal</keyword>
<dbReference type="InterPro" id="IPR029046">
    <property type="entry name" value="LolA/LolB/LppX"/>
</dbReference>
<name>A0A4R2E4T5_9BACT</name>
<evidence type="ECO:0000256" key="1">
    <source>
        <dbReference type="ARBA" id="ARBA00022729"/>
    </source>
</evidence>
<comment type="caution">
    <text evidence="2">The sequence shown here is derived from an EMBL/GenBank/DDBJ whole genome shotgun (WGS) entry which is preliminary data.</text>
</comment>
<keyword evidence="3" id="KW-1185">Reference proteome</keyword>
<gene>
    <name evidence="2" type="ORF">CLV25_11718</name>
</gene>
<proteinExistence type="predicted"/>
<keyword evidence="2" id="KW-0449">Lipoprotein</keyword>
<organism evidence="2 3">
    <name type="scientific">Acetobacteroides hydrogenigenes</name>
    <dbReference type="NCBI Taxonomy" id="979970"/>
    <lineage>
        <taxon>Bacteria</taxon>
        <taxon>Pseudomonadati</taxon>
        <taxon>Bacteroidota</taxon>
        <taxon>Bacteroidia</taxon>
        <taxon>Bacteroidales</taxon>
        <taxon>Rikenellaceae</taxon>
        <taxon>Acetobacteroides</taxon>
    </lineage>
</organism>
<reference evidence="2 3" key="1">
    <citation type="submission" date="2019-03" db="EMBL/GenBank/DDBJ databases">
        <title>Genomic Encyclopedia of Archaeal and Bacterial Type Strains, Phase II (KMG-II): from individual species to whole genera.</title>
        <authorList>
            <person name="Goeker M."/>
        </authorList>
    </citation>
    <scope>NUCLEOTIDE SEQUENCE [LARGE SCALE GENOMIC DNA]</scope>
    <source>
        <strain evidence="2 3">RL-C</strain>
    </source>
</reference>
<dbReference type="SUPFAM" id="SSF89392">
    <property type="entry name" value="Prokaryotic lipoproteins and lipoprotein localization factors"/>
    <property type="match status" value="1"/>
</dbReference>
<dbReference type="Pfam" id="PF03548">
    <property type="entry name" value="LolA"/>
    <property type="match status" value="1"/>
</dbReference>
<dbReference type="Gene3D" id="2.50.20.10">
    <property type="entry name" value="Lipoprotein localisation LolA/LolB/LppX"/>
    <property type="match status" value="1"/>
</dbReference>
<dbReference type="AlphaFoldDB" id="A0A4R2E4T5"/>
<dbReference type="Proteomes" id="UP000294830">
    <property type="component" value="Unassembled WGS sequence"/>
</dbReference>